<name>A0A6C0LD87_9ZZZZ</name>
<proteinExistence type="predicted"/>
<feature type="compositionally biased region" description="Basic and acidic residues" evidence="1">
    <location>
        <begin position="58"/>
        <end position="74"/>
    </location>
</feature>
<sequence length="221" mass="25053">MSAKTLSVIYKEKIVEMPDAIDDSKEVANYHKEALKYAVEEMKGNAKGKAKGKSKKTAVVEKDENGEDKAKKPPTEYQVFVKEYQQVIKEKFPDLPSNQRFGKIAEEWKKRKEEKAGVAPAPAPAVVNNFMKVEEVSPPTTDNEEEPKKKSKLTPREKVALLKQYRMKVEEVSQPSTDKEDEPKEQPKSPREEPDEEAVEEPPVPLKKNKKTLPPIKIPGK</sequence>
<evidence type="ECO:0000256" key="1">
    <source>
        <dbReference type="SAM" id="MobiDB-lite"/>
    </source>
</evidence>
<dbReference type="AlphaFoldDB" id="A0A6C0LD87"/>
<dbReference type="Gene3D" id="1.10.30.10">
    <property type="entry name" value="High mobility group box domain"/>
    <property type="match status" value="1"/>
</dbReference>
<reference evidence="2" key="1">
    <citation type="journal article" date="2020" name="Nature">
        <title>Giant virus diversity and host interactions through global metagenomics.</title>
        <authorList>
            <person name="Schulz F."/>
            <person name="Roux S."/>
            <person name="Paez-Espino D."/>
            <person name="Jungbluth S."/>
            <person name="Walsh D.A."/>
            <person name="Denef V.J."/>
            <person name="McMahon K.D."/>
            <person name="Konstantinidis K.T."/>
            <person name="Eloe-Fadrosh E.A."/>
            <person name="Kyrpides N.C."/>
            <person name="Woyke T."/>
        </authorList>
    </citation>
    <scope>NUCLEOTIDE SEQUENCE</scope>
    <source>
        <strain evidence="2">GVMAG-M-3300027769-26</strain>
    </source>
</reference>
<protein>
    <recommendedName>
        <fullName evidence="3">HMG box domain-containing protein</fullName>
    </recommendedName>
</protein>
<dbReference type="InterPro" id="IPR036910">
    <property type="entry name" value="HMG_box_dom_sf"/>
</dbReference>
<feature type="region of interest" description="Disordered" evidence="1">
    <location>
        <begin position="110"/>
        <end position="221"/>
    </location>
</feature>
<feature type="compositionally biased region" description="Basic residues" evidence="1">
    <location>
        <begin position="46"/>
        <end position="56"/>
    </location>
</feature>
<evidence type="ECO:0000313" key="2">
    <source>
        <dbReference type="EMBL" id="QHU27604.1"/>
    </source>
</evidence>
<feature type="region of interest" description="Disordered" evidence="1">
    <location>
        <begin position="43"/>
        <end position="74"/>
    </location>
</feature>
<feature type="compositionally biased region" description="Low complexity" evidence="1">
    <location>
        <begin position="118"/>
        <end position="127"/>
    </location>
</feature>
<dbReference type="EMBL" id="MN740459">
    <property type="protein sequence ID" value="QHU27604.1"/>
    <property type="molecule type" value="Genomic_DNA"/>
</dbReference>
<organism evidence="2">
    <name type="scientific">viral metagenome</name>
    <dbReference type="NCBI Taxonomy" id="1070528"/>
    <lineage>
        <taxon>unclassified sequences</taxon>
        <taxon>metagenomes</taxon>
        <taxon>organismal metagenomes</taxon>
    </lineage>
</organism>
<dbReference type="SUPFAM" id="SSF47095">
    <property type="entry name" value="HMG-box"/>
    <property type="match status" value="1"/>
</dbReference>
<feature type="compositionally biased region" description="Basic and acidic residues" evidence="1">
    <location>
        <begin position="167"/>
        <end position="192"/>
    </location>
</feature>
<accession>A0A6C0LD87</accession>
<evidence type="ECO:0008006" key="3">
    <source>
        <dbReference type="Google" id="ProtNLM"/>
    </source>
</evidence>